<dbReference type="SMART" id="SM00342">
    <property type="entry name" value="HTH_ARAC"/>
    <property type="match status" value="1"/>
</dbReference>
<keyword evidence="6" id="KW-1185">Reference proteome</keyword>
<evidence type="ECO:0000256" key="2">
    <source>
        <dbReference type="ARBA" id="ARBA00023125"/>
    </source>
</evidence>
<sequence>MNAPANISAVKSLATPEISAAADRPFDLVVLVLPGFSHLALYAYIEPFRIANTVSRLPLFRWRIAGLDARPVQGANGLAISIDVTIDELTSNPENRRVGQLAIVAGEPVERQLTPQLNGFLRVMARRGVPMSAVGTATWLLAQTGLLAGTRCTIHWSRLAAFSEVFNQACIRDSLFVKHGQFSTCAGELAAFDLAVDLIASQAGGFTAQEVCRHATVEGQRSGSNRQTGPSGLAFAGVSDKLLMAMRIMEENVEFPLAMDEVAQRAGVSRRQLERLFASHIGLPPVRHYLRIRTDHAKRLIEGTRMPIIDVAMACGFMSASHFAKCFRAFNGMSPQKCRGTVPAWVGPGLR</sequence>
<protein>
    <submittedName>
        <fullName evidence="5">GlxA family transcriptional regulator</fullName>
    </submittedName>
</protein>
<dbReference type="SUPFAM" id="SSF52317">
    <property type="entry name" value="Class I glutamine amidotransferase-like"/>
    <property type="match status" value="1"/>
</dbReference>
<dbReference type="PANTHER" id="PTHR46796:SF6">
    <property type="entry name" value="ARAC SUBFAMILY"/>
    <property type="match status" value="1"/>
</dbReference>
<dbReference type="Proteomes" id="UP001595648">
    <property type="component" value="Unassembled WGS sequence"/>
</dbReference>
<gene>
    <name evidence="5" type="ORF">ACFOJ9_02535</name>
</gene>
<keyword evidence="2" id="KW-0238">DNA-binding</keyword>
<feature type="domain" description="HTH araC/xylS-type" evidence="4">
    <location>
        <begin position="243"/>
        <end position="341"/>
    </location>
</feature>
<dbReference type="Gene3D" id="3.40.50.880">
    <property type="match status" value="1"/>
</dbReference>
<dbReference type="InterPro" id="IPR050204">
    <property type="entry name" value="AraC_XylS_family_regulators"/>
</dbReference>
<evidence type="ECO:0000256" key="3">
    <source>
        <dbReference type="ARBA" id="ARBA00023163"/>
    </source>
</evidence>
<comment type="caution">
    <text evidence="5">The sequence shown here is derived from an EMBL/GenBank/DDBJ whole genome shotgun (WGS) entry which is preliminary data.</text>
</comment>
<keyword evidence="1" id="KW-0805">Transcription regulation</keyword>
<dbReference type="SUPFAM" id="SSF46689">
    <property type="entry name" value="Homeodomain-like"/>
    <property type="match status" value="2"/>
</dbReference>
<proteinExistence type="predicted"/>
<evidence type="ECO:0000256" key="1">
    <source>
        <dbReference type="ARBA" id="ARBA00023015"/>
    </source>
</evidence>
<dbReference type="RefSeq" id="WP_378976836.1">
    <property type="nucleotide sequence ID" value="NZ_JBHRVD010000001.1"/>
</dbReference>
<dbReference type="CDD" id="cd03136">
    <property type="entry name" value="GATase1_AraC_ArgR_like"/>
    <property type="match status" value="1"/>
</dbReference>
<dbReference type="PANTHER" id="PTHR46796">
    <property type="entry name" value="HTH-TYPE TRANSCRIPTIONAL ACTIVATOR RHAS-RELATED"/>
    <property type="match status" value="1"/>
</dbReference>
<dbReference type="InterPro" id="IPR009057">
    <property type="entry name" value="Homeodomain-like_sf"/>
</dbReference>
<dbReference type="Pfam" id="PF12833">
    <property type="entry name" value="HTH_18"/>
    <property type="match status" value="1"/>
</dbReference>
<dbReference type="InterPro" id="IPR018060">
    <property type="entry name" value="HTH_AraC"/>
</dbReference>
<dbReference type="InterPro" id="IPR029062">
    <property type="entry name" value="Class_I_gatase-like"/>
</dbReference>
<dbReference type="PROSITE" id="PS01124">
    <property type="entry name" value="HTH_ARAC_FAMILY_2"/>
    <property type="match status" value="1"/>
</dbReference>
<evidence type="ECO:0000313" key="6">
    <source>
        <dbReference type="Proteomes" id="UP001595648"/>
    </source>
</evidence>
<dbReference type="InterPro" id="IPR002818">
    <property type="entry name" value="DJ-1/PfpI"/>
</dbReference>
<evidence type="ECO:0000313" key="5">
    <source>
        <dbReference type="EMBL" id="MFC3320705.1"/>
    </source>
</evidence>
<reference evidence="6" key="1">
    <citation type="journal article" date="2019" name="Int. J. Syst. Evol. Microbiol.">
        <title>The Global Catalogue of Microorganisms (GCM) 10K type strain sequencing project: providing services to taxonomists for standard genome sequencing and annotation.</title>
        <authorList>
            <consortium name="The Broad Institute Genomics Platform"/>
            <consortium name="The Broad Institute Genome Sequencing Center for Infectious Disease"/>
            <person name="Wu L."/>
            <person name="Ma J."/>
        </authorList>
    </citation>
    <scope>NUCLEOTIDE SEQUENCE [LARGE SCALE GENOMIC DNA]</scope>
    <source>
        <strain evidence="6">ICMP 19515</strain>
    </source>
</reference>
<evidence type="ECO:0000259" key="4">
    <source>
        <dbReference type="PROSITE" id="PS01124"/>
    </source>
</evidence>
<dbReference type="Pfam" id="PF01965">
    <property type="entry name" value="DJ-1_PfpI"/>
    <property type="match status" value="1"/>
</dbReference>
<organism evidence="5 6">
    <name type="scientific">Mesorhizobium cantuariense</name>
    <dbReference type="NCBI Taxonomy" id="1300275"/>
    <lineage>
        <taxon>Bacteria</taxon>
        <taxon>Pseudomonadati</taxon>
        <taxon>Pseudomonadota</taxon>
        <taxon>Alphaproteobacteria</taxon>
        <taxon>Hyphomicrobiales</taxon>
        <taxon>Phyllobacteriaceae</taxon>
        <taxon>Mesorhizobium</taxon>
    </lineage>
</organism>
<dbReference type="Gene3D" id="1.10.10.60">
    <property type="entry name" value="Homeodomain-like"/>
    <property type="match status" value="1"/>
</dbReference>
<dbReference type="EMBL" id="JBHRVD010000001">
    <property type="protein sequence ID" value="MFC3320705.1"/>
    <property type="molecule type" value="Genomic_DNA"/>
</dbReference>
<keyword evidence="3" id="KW-0804">Transcription</keyword>
<accession>A0ABV7MG30</accession>
<name>A0ABV7MG30_9HYPH</name>